<gene>
    <name evidence="1" type="ORF">FHX73_14126</name>
</gene>
<dbReference type="Gene3D" id="1.10.287.1060">
    <property type="entry name" value="ESAT-6-like"/>
    <property type="match status" value="1"/>
</dbReference>
<organism evidence="1 2">
    <name type="scientific">Kitasatospora viridis</name>
    <dbReference type="NCBI Taxonomy" id="281105"/>
    <lineage>
        <taxon>Bacteria</taxon>
        <taxon>Bacillati</taxon>
        <taxon>Actinomycetota</taxon>
        <taxon>Actinomycetes</taxon>
        <taxon>Kitasatosporales</taxon>
        <taxon>Streptomycetaceae</taxon>
        <taxon>Kitasatospora</taxon>
    </lineage>
</organism>
<dbReference type="RefSeq" id="WP_145909935.1">
    <property type="nucleotide sequence ID" value="NZ_BAAAMZ010000017.1"/>
</dbReference>
<proteinExistence type="predicted"/>
<protein>
    <recommendedName>
        <fullName evidence="3">Excreted virulence factor EspC (Type VII ESX diderm)</fullName>
    </recommendedName>
</protein>
<dbReference type="EMBL" id="VIWT01000004">
    <property type="protein sequence ID" value="TWF82644.1"/>
    <property type="molecule type" value="Genomic_DNA"/>
</dbReference>
<dbReference type="Proteomes" id="UP000317940">
    <property type="component" value="Unassembled WGS sequence"/>
</dbReference>
<reference evidence="1 2" key="1">
    <citation type="submission" date="2019-06" db="EMBL/GenBank/DDBJ databases">
        <title>Sequencing the genomes of 1000 actinobacteria strains.</title>
        <authorList>
            <person name="Klenk H.-P."/>
        </authorList>
    </citation>
    <scope>NUCLEOTIDE SEQUENCE [LARGE SCALE GENOMIC DNA]</scope>
    <source>
        <strain evidence="1 2">DSM 44826</strain>
    </source>
</reference>
<evidence type="ECO:0008006" key="3">
    <source>
        <dbReference type="Google" id="ProtNLM"/>
    </source>
</evidence>
<name>A0A561T6A4_9ACTN</name>
<dbReference type="SUPFAM" id="SSF140453">
    <property type="entry name" value="EsxAB dimer-like"/>
    <property type="match status" value="1"/>
</dbReference>
<evidence type="ECO:0000313" key="1">
    <source>
        <dbReference type="EMBL" id="TWF82644.1"/>
    </source>
</evidence>
<dbReference type="InterPro" id="IPR036689">
    <property type="entry name" value="ESAT-6-like_sf"/>
</dbReference>
<dbReference type="AlphaFoldDB" id="A0A561T6A4"/>
<accession>A0A561T6A4</accession>
<evidence type="ECO:0000313" key="2">
    <source>
        <dbReference type="Proteomes" id="UP000317940"/>
    </source>
</evidence>
<comment type="caution">
    <text evidence="1">The sequence shown here is derived from an EMBL/GenBank/DDBJ whole genome shotgun (WGS) entry which is preliminary data.</text>
</comment>
<dbReference type="OrthoDB" id="4551929at2"/>
<keyword evidence="2" id="KW-1185">Reference proteome</keyword>
<sequence length="97" mass="10504">MSDFSVDTDALAQLAKDLQGCADDLDHGLKALHDAGATGLGFDFLDSSCRHFQSKWEYGLKQVRECVKTLHEGLGTVQQNYAQNEQGLADSLKAGTT</sequence>